<feature type="coiled-coil region" evidence="10">
    <location>
        <begin position="224"/>
        <end position="283"/>
    </location>
</feature>
<dbReference type="PANTHER" id="PTHR19378">
    <property type="entry name" value="GOLGIN- RELATED"/>
    <property type="match status" value="1"/>
</dbReference>
<evidence type="ECO:0000256" key="2">
    <source>
        <dbReference type="ARBA" id="ARBA00009645"/>
    </source>
</evidence>
<dbReference type="AlphaFoldDB" id="A0A8V1AC25"/>
<feature type="coiled-coil region" evidence="10">
    <location>
        <begin position="463"/>
        <end position="490"/>
    </location>
</feature>
<dbReference type="GO" id="GO:0051301">
    <property type="term" value="P:cell division"/>
    <property type="evidence" value="ECO:0007669"/>
    <property type="project" value="UniProtKB-KW"/>
</dbReference>
<keyword evidence="4" id="KW-0132">Cell division</keyword>
<evidence type="ECO:0000256" key="11">
    <source>
        <dbReference type="SAM" id="MobiDB-lite"/>
    </source>
</evidence>
<dbReference type="GO" id="GO:0072686">
    <property type="term" value="C:mitotic spindle"/>
    <property type="evidence" value="ECO:0000318"/>
    <property type="project" value="GO_Central"/>
</dbReference>
<evidence type="ECO:0000313" key="13">
    <source>
        <dbReference type="Ensembl" id="ENSGALP00010040780.1"/>
    </source>
</evidence>
<dbReference type="OrthoDB" id="2159690at2759"/>
<evidence type="ECO:0000256" key="7">
    <source>
        <dbReference type="ARBA" id="ARBA00023054"/>
    </source>
</evidence>
<dbReference type="InterPro" id="IPR032733">
    <property type="entry name" value="HAUS3_N"/>
</dbReference>
<feature type="domain" description="HAUS augmin-like complex subunit 3 N-terminal" evidence="12">
    <location>
        <begin position="123"/>
        <end position="455"/>
    </location>
</feature>
<dbReference type="GO" id="GO:0031023">
    <property type="term" value="P:microtubule organizing center organization"/>
    <property type="evidence" value="ECO:0000318"/>
    <property type="project" value="GO_Central"/>
</dbReference>
<dbReference type="PANTHER" id="PTHR19378:SF1">
    <property type="entry name" value="HAUS AUGMIN-LIKE COMPLEX SUBUNIT 3 N-TERMINAL DOMAIN-CONTAINING PROTEIN"/>
    <property type="match status" value="1"/>
</dbReference>
<comment type="subcellular location">
    <subcellularLocation>
        <location evidence="1">Cytoplasm</location>
        <location evidence="1">Cytoskeleton</location>
        <location evidence="1">Spindle</location>
    </subcellularLocation>
</comment>
<keyword evidence="5" id="KW-0493">Microtubule</keyword>
<evidence type="ECO:0000256" key="5">
    <source>
        <dbReference type="ARBA" id="ARBA00022701"/>
    </source>
</evidence>
<organism evidence="13 14">
    <name type="scientific">Gallus gallus</name>
    <name type="common">Chicken</name>
    <dbReference type="NCBI Taxonomy" id="9031"/>
    <lineage>
        <taxon>Eukaryota</taxon>
        <taxon>Metazoa</taxon>
        <taxon>Chordata</taxon>
        <taxon>Craniata</taxon>
        <taxon>Vertebrata</taxon>
        <taxon>Euteleostomi</taxon>
        <taxon>Archelosauria</taxon>
        <taxon>Archosauria</taxon>
        <taxon>Dinosauria</taxon>
        <taxon>Saurischia</taxon>
        <taxon>Theropoda</taxon>
        <taxon>Coelurosauria</taxon>
        <taxon>Aves</taxon>
        <taxon>Neognathae</taxon>
        <taxon>Galloanserae</taxon>
        <taxon>Galliformes</taxon>
        <taxon>Phasianidae</taxon>
        <taxon>Phasianinae</taxon>
        <taxon>Gallus</taxon>
    </lineage>
</organism>
<keyword evidence="7 10" id="KW-0175">Coiled coil</keyword>
<reference evidence="13" key="3">
    <citation type="submission" date="2025-09" db="UniProtKB">
        <authorList>
            <consortium name="Ensembl"/>
        </authorList>
    </citation>
    <scope>IDENTIFICATION</scope>
    <source>
        <strain evidence="13">broiler</strain>
    </source>
</reference>
<accession>A0A8V1AC25</accession>
<evidence type="ECO:0000313" key="14">
    <source>
        <dbReference type="Proteomes" id="UP000000539"/>
    </source>
</evidence>
<proteinExistence type="inferred from homology"/>
<name>A0A8V1AC25_CHICK</name>
<evidence type="ECO:0000256" key="4">
    <source>
        <dbReference type="ARBA" id="ARBA00022618"/>
    </source>
</evidence>
<feature type="compositionally biased region" description="Acidic residues" evidence="11">
    <location>
        <begin position="387"/>
        <end position="396"/>
    </location>
</feature>
<reference evidence="13" key="1">
    <citation type="submission" date="2020-11" db="EMBL/GenBank/DDBJ databases">
        <title>Gallus gallus (Chicken) genome, bGalGal1, GRCg7b, maternal haplotype autosomes + Z &amp; W.</title>
        <authorList>
            <person name="Warren W."/>
            <person name="Formenti G."/>
            <person name="Fedrigo O."/>
            <person name="Haase B."/>
            <person name="Mountcastle J."/>
            <person name="Balacco J."/>
            <person name="Tracey A."/>
            <person name="Schneider V."/>
            <person name="Okimoto R."/>
            <person name="Cheng H."/>
            <person name="Hawken R."/>
            <person name="Howe K."/>
            <person name="Jarvis E.D."/>
        </authorList>
    </citation>
    <scope>NUCLEOTIDE SEQUENCE [LARGE SCALE GENOMIC DNA]</scope>
    <source>
        <strain evidence="13">Broiler</strain>
    </source>
</reference>
<dbReference type="InterPro" id="IPR026206">
    <property type="entry name" value="HAUS3"/>
</dbReference>
<keyword evidence="3" id="KW-0963">Cytoplasm</keyword>
<gene>
    <name evidence="13" type="primary">LOC101751348</name>
</gene>
<reference evidence="13" key="2">
    <citation type="submission" date="2025-08" db="UniProtKB">
        <authorList>
            <consortium name="Ensembl"/>
        </authorList>
    </citation>
    <scope>IDENTIFICATION</scope>
    <source>
        <strain evidence="13">broiler</strain>
    </source>
</reference>
<sequence length="768" mass="86790">MSTRKQGTGRNLLQAEPSNGISELVCLQSESRWVGKAYGEYNSSSCQSHLRGAPERAPEGSQEGVKRKWSLSLAPVLAILVMSSRRRSQTLLHHPVNRGAEFVKTLRLFYPQADTLCEKDFDWLFDCPKTEQFIVWFCKTVGEENVLSPAEVQAYDALVAAGKPILEGDALEQALQKCQETPQLTRVIPEAEGSSLEALEQKVQELQSYRAHQLWQFNKLQVWAASLQQELRYLEEEEKATKEVLRKAHVELRVEIFRTTAVLKQLLEAAKQQVEQYEEARKGQLPALLHEMDLRGYIELEQRFTEAFEHLMEQVLPGSAQAPESSVQERLEAMIQMDSASEILGGRRAAPHPEHAERGRGAAAERQEIKVQGSRAEPAVEGRSESEELSVGDEEEKGGSQDGTERTDTKQTGLKSLRTDGDETLGNQDSFWMELSQLETAYICAQMEVIAMSAKVEGNCAALNWAQKTLQALKENKHAVEAKLQSHVATFKKQLYTLRCDIAQIQTHQLLPQVKAAASLFLLPILQEKLRLDNAHLQDVGQRQEEAAAWLVSQQSRLDLLELQLKRERKELDQKAAWLGEIETVLKSAQAKLQAYHDCCKEASSSTKGSACTQMEPKDSIATRLWDVLMGQDQDEQQSCSYKAIAACSSQLVQEQRELEAQLAAPIPQHTDLESTIEELYWQLYDDSKQLQLCSPETADLMHQLTTMQEVLHQNLIELLSDLKVKRSSLQDPNLQAERNLYLHYFCNEERLREVVEEQEKQALSSSK</sequence>
<feature type="compositionally biased region" description="Basic and acidic residues" evidence="11">
    <location>
        <begin position="351"/>
        <end position="369"/>
    </location>
</feature>
<evidence type="ECO:0000259" key="12">
    <source>
        <dbReference type="Pfam" id="PF14932"/>
    </source>
</evidence>
<dbReference type="GO" id="GO:0005815">
    <property type="term" value="C:microtubule organizing center"/>
    <property type="evidence" value="ECO:0000318"/>
    <property type="project" value="GO_Central"/>
</dbReference>
<feature type="compositionally biased region" description="Basic and acidic residues" evidence="11">
    <location>
        <begin position="397"/>
        <end position="409"/>
    </location>
</feature>
<feature type="region of interest" description="Disordered" evidence="11">
    <location>
        <begin position="347"/>
        <end position="425"/>
    </location>
</feature>
<keyword evidence="9" id="KW-0131">Cell cycle</keyword>
<dbReference type="Proteomes" id="UP000000539">
    <property type="component" value="Chromosome 12"/>
</dbReference>
<evidence type="ECO:0000256" key="10">
    <source>
        <dbReference type="SAM" id="Coils"/>
    </source>
</evidence>
<dbReference type="Ensembl" id="ENSGALT00010066592.1">
    <property type="protein sequence ID" value="ENSGALP00010040780.1"/>
    <property type="gene ID" value="ENSGALG00010027488.1"/>
</dbReference>
<dbReference type="GeneTree" id="ENSGT00390000011904"/>
<comment type="similarity">
    <text evidence="2">Belongs to the HAUS3 family.</text>
</comment>
<keyword evidence="14" id="KW-1185">Reference proteome</keyword>
<dbReference type="Pfam" id="PF14932">
    <property type="entry name" value="HAUS-augmin3"/>
    <property type="match status" value="1"/>
</dbReference>
<dbReference type="GO" id="GO:0070652">
    <property type="term" value="C:HAUS complex"/>
    <property type="evidence" value="ECO:0000318"/>
    <property type="project" value="GO_Central"/>
</dbReference>
<evidence type="ECO:0000256" key="6">
    <source>
        <dbReference type="ARBA" id="ARBA00022776"/>
    </source>
</evidence>
<keyword evidence="6" id="KW-0498">Mitosis</keyword>
<dbReference type="GO" id="GO:0051225">
    <property type="term" value="P:spindle assembly"/>
    <property type="evidence" value="ECO:0000318"/>
    <property type="project" value="GO_Central"/>
</dbReference>
<dbReference type="GO" id="GO:0005874">
    <property type="term" value="C:microtubule"/>
    <property type="evidence" value="ECO:0007669"/>
    <property type="project" value="UniProtKB-KW"/>
</dbReference>
<evidence type="ECO:0000256" key="1">
    <source>
        <dbReference type="ARBA" id="ARBA00004186"/>
    </source>
</evidence>
<keyword evidence="8" id="KW-0206">Cytoskeleton</keyword>
<evidence type="ECO:0000256" key="9">
    <source>
        <dbReference type="ARBA" id="ARBA00023306"/>
    </source>
</evidence>
<protein>
    <recommendedName>
        <fullName evidence="12">HAUS augmin-like complex subunit 3 N-terminal domain-containing protein</fullName>
    </recommendedName>
</protein>
<evidence type="ECO:0000256" key="3">
    <source>
        <dbReference type="ARBA" id="ARBA00022490"/>
    </source>
</evidence>
<evidence type="ECO:0000256" key="8">
    <source>
        <dbReference type="ARBA" id="ARBA00023212"/>
    </source>
</evidence>